<comment type="caution">
    <text evidence="2">The sequence shown here is derived from an EMBL/GenBank/DDBJ whole genome shotgun (WGS) entry which is preliminary data.</text>
</comment>
<dbReference type="InterPro" id="IPR013096">
    <property type="entry name" value="Cupin_2"/>
</dbReference>
<dbReference type="OrthoDB" id="3231985at2"/>
<dbReference type="Proteomes" id="UP000440096">
    <property type="component" value="Unassembled WGS sequence"/>
</dbReference>
<dbReference type="PANTHER" id="PTHR36114">
    <property type="entry name" value="16.7 KDA PROTEIN IN WHIE LOCUS"/>
    <property type="match status" value="1"/>
</dbReference>
<accession>A0A6N7Z3L9</accession>
<evidence type="ECO:0000259" key="1">
    <source>
        <dbReference type="Pfam" id="PF07883"/>
    </source>
</evidence>
<dbReference type="EMBL" id="WMBA01000036">
    <property type="protein sequence ID" value="MTD56553.1"/>
    <property type="molecule type" value="Genomic_DNA"/>
</dbReference>
<reference evidence="2 3" key="1">
    <citation type="submission" date="2019-11" db="EMBL/GenBank/DDBJ databases">
        <title>Draft genome of Amycolatopsis RM579.</title>
        <authorList>
            <person name="Duangmal K."/>
            <person name="Mingma R."/>
        </authorList>
    </citation>
    <scope>NUCLEOTIDE SEQUENCE [LARGE SCALE GENOMIC DNA]</scope>
    <source>
        <strain evidence="2 3">RM579</strain>
    </source>
</reference>
<sequence>MEFVREFVPSKLAEDRFDYTVLADMESCLIVGCRAPGVVSGFPRHRHHADQLYYVLKGRMDLELNGEHHDVAADSVVFIPEGTPHSNSYPDAAEEWHLDLIVPAPSTMGTVAVDVDADVTGGPGTGFVRAVGDVVGDEVLPGFRSFVLADRTVGSRHISLRMNEVDAGSEKLPWHIHDFDQFYFVLDGVLELEVGRKRYSVPPMNLVVLPAGVPHRNWNEGSVTERHLALLTPHPVAGEPPDYGVNFELTGNNF</sequence>
<gene>
    <name evidence="2" type="ORF">GKO32_21635</name>
</gene>
<feature type="domain" description="Cupin type-2" evidence="1">
    <location>
        <begin position="41"/>
        <end position="86"/>
    </location>
</feature>
<dbReference type="Pfam" id="PF07883">
    <property type="entry name" value="Cupin_2"/>
    <property type="match status" value="2"/>
</dbReference>
<evidence type="ECO:0000313" key="2">
    <source>
        <dbReference type="EMBL" id="MTD56553.1"/>
    </source>
</evidence>
<dbReference type="InterPro" id="IPR052044">
    <property type="entry name" value="PKS_Associated_Protein"/>
</dbReference>
<protein>
    <submittedName>
        <fullName evidence="2">Cupin domain-containing protein</fullName>
    </submittedName>
</protein>
<dbReference type="PANTHER" id="PTHR36114:SF1">
    <property type="entry name" value="16.7 KDA PROTEIN IN WHIE LOCUS"/>
    <property type="match status" value="1"/>
</dbReference>
<evidence type="ECO:0000313" key="3">
    <source>
        <dbReference type="Proteomes" id="UP000440096"/>
    </source>
</evidence>
<dbReference type="InterPro" id="IPR014710">
    <property type="entry name" value="RmlC-like_jellyroll"/>
</dbReference>
<dbReference type="SUPFAM" id="SSF51182">
    <property type="entry name" value="RmlC-like cupins"/>
    <property type="match status" value="2"/>
</dbReference>
<proteinExistence type="predicted"/>
<name>A0A6N7Z3L9_9PSEU</name>
<dbReference type="Gene3D" id="2.60.120.10">
    <property type="entry name" value="Jelly Rolls"/>
    <property type="match status" value="2"/>
</dbReference>
<keyword evidence="3" id="KW-1185">Reference proteome</keyword>
<feature type="domain" description="Cupin type-2" evidence="1">
    <location>
        <begin position="165"/>
        <end position="222"/>
    </location>
</feature>
<dbReference type="AlphaFoldDB" id="A0A6N7Z3L9"/>
<dbReference type="RefSeq" id="WP_154758716.1">
    <property type="nucleotide sequence ID" value="NZ_WMBA01000036.1"/>
</dbReference>
<organism evidence="2 3">
    <name type="scientific">Amycolatopsis pithecellobii</name>
    <dbReference type="NCBI Taxonomy" id="664692"/>
    <lineage>
        <taxon>Bacteria</taxon>
        <taxon>Bacillati</taxon>
        <taxon>Actinomycetota</taxon>
        <taxon>Actinomycetes</taxon>
        <taxon>Pseudonocardiales</taxon>
        <taxon>Pseudonocardiaceae</taxon>
        <taxon>Amycolatopsis</taxon>
    </lineage>
</organism>
<dbReference type="InterPro" id="IPR011051">
    <property type="entry name" value="RmlC_Cupin_sf"/>
</dbReference>